<keyword evidence="1" id="KW-0695">RNA-directed DNA polymerase</keyword>
<keyword evidence="1" id="KW-0548">Nucleotidyltransferase</keyword>
<name>A0AAV4BZ23_9GAST</name>
<keyword evidence="1" id="KW-0808">Transferase</keyword>
<accession>A0AAV4BZ23</accession>
<evidence type="ECO:0000313" key="2">
    <source>
        <dbReference type="Proteomes" id="UP000735302"/>
    </source>
</evidence>
<dbReference type="EMBL" id="BLXT01005617">
    <property type="protein sequence ID" value="GFO24453.1"/>
    <property type="molecule type" value="Genomic_DNA"/>
</dbReference>
<proteinExistence type="predicted"/>
<dbReference type="AlphaFoldDB" id="A0AAV4BZ23"/>
<comment type="caution">
    <text evidence="1">The sequence shown here is derived from an EMBL/GenBank/DDBJ whole genome shotgun (WGS) entry which is preliminary data.</text>
</comment>
<organism evidence="1 2">
    <name type="scientific">Plakobranchus ocellatus</name>
    <dbReference type="NCBI Taxonomy" id="259542"/>
    <lineage>
        <taxon>Eukaryota</taxon>
        <taxon>Metazoa</taxon>
        <taxon>Spiralia</taxon>
        <taxon>Lophotrochozoa</taxon>
        <taxon>Mollusca</taxon>
        <taxon>Gastropoda</taxon>
        <taxon>Heterobranchia</taxon>
        <taxon>Euthyneura</taxon>
        <taxon>Panpulmonata</taxon>
        <taxon>Sacoglossa</taxon>
        <taxon>Placobranchoidea</taxon>
        <taxon>Plakobranchidae</taxon>
        <taxon>Plakobranchus</taxon>
    </lineage>
</organism>
<sequence length="106" mass="12548">MALLVCLSYESYIESNRKESESSRPWRWMLHAALHDSTILCFNENETRRMLVQLDVLMNWSRISFKPKKSRSLSIRKDMLDENVCFKVASQDIPRINQEPVKRLGM</sequence>
<dbReference type="Proteomes" id="UP000735302">
    <property type="component" value="Unassembled WGS sequence"/>
</dbReference>
<protein>
    <submittedName>
        <fullName evidence="1">Reverse transcriptase</fullName>
    </submittedName>
</protein>
<dbReference type="GO" id="GO:0003964">
    <property type="term" value="F:RNA-directed DNA polymerase activity"/>
    <property type="evidence" value="ECO:0007669"/>
    <property type="project" value="UniProtKB-KW"/>
</dbReference>
<gene>
    <name evidence="1" type="ORF">PoB_005095800</name>
</gene>
<evidence type="ECO:0000313" key="1">
    <source>
        <dbReference type="EMBL" id="GFO24453.1"/>
    </source>
</evidence>
<keyword evidence="2" id="KW-1185">Reference proteome</keyword>
<reference evidence="1 2" key="1">
    <citation type="journal article" date="2021" name="Elife">
        <title>Chloroplast acquisition without the gene transfer in kleptoplastic sea slugs, Plakobranchus ocellatus.</title>
        <authorList>
            <person name="Maeda T."/>
            <person name="Takahashi S."/>
            <person name="Yoshida T."/>
            <person name="Shimamura S."/>
            <person name="Takaki Y."/>
            <person name="Nagai Y."/>
            <person name="Toyoda A."/>
            <person name="Suzuki Y."/>
            <person name="Arimoto A."/>
            <person name="Ishii H."/>
            <person name="Satoh N."/>
            <person name="Nishiyama T."/>
            <person name="Hasebe M."/>
            <person name="Maruyama T."/>
            <person name="Minagawa J."/>
            <person name="Obokata J."/>
            <person name="Shigenobu S."/>
        </authorList>
    </citation>
    <scope>NUCLEOTIDE SEQUENCE [LARGE SCALE GENOMIC DNA]</scope>
</reference>